<name>A0A9N9NFX6_9GLOM</name>
<protein>
    <submittedName>
        <fullName evidence="1">2374_t:CDS:1</fullName>
    </submittedName>
</protein>
<dbReference type="Proteomes" id="UP000789342">
    <property type="component" value="Unassembled WGS sequence"/>
</dbReference>
<accession>A0A9N9NFX6</accession>
<keyword evidence="2" id="KW-1185">Reference proteome</keyword>
<evidence type="ECO:0000313" key="2">
    <source>
        <dbReference type="Proteomes" id="UP000789342"/>
    </source>
</evidence>
<gene>
    <name evidence="1" type="ORF">AMORRO_LOCUS14240</name>
</gene>
<proteinExistence type="predicted"/>
<reference evidence="1" key="1">
    <citation type="submission" date="2021-06" db="EMBL/GenBank/DDBJ databases">
        <authorList>
            <person name="Kallberg Y."/>
            <person name="Tangrot J."/>
            <person name="Rosling A."/>
        </authorList>
    </citation>
    <scope>NUCLEOTIDE SEQUENCE</scope>
    <source>
        <strain evidence="1">CL551</strain>
    </source>
</reference>
<feature type="non-terminal residue" evidence="1">
    <location>
        <position position="1"/>
    </location>
</feature>
<evidence type="ECO:0000313" key="1">
    <source>
        <dbReference type="EMBL" id="CAG8734039.1"/>
    </source>
</evidence>
<dbReference type="AlphaFoldDB" id="A0A9N9NFX6"/>
<sequence length="91" mass="10681">TTTIKKTTLFKRPMPISSKKANIIQKMNIPNHKHLKSMSVLEADMTDISMEEDLSDMEDSRTNSQEYPETRSITNLKHIDEMEEEKKKREK</sequence>
<organism evidence="1 2">
    <name type="scientific">Acaulospora morrowiae</name>
    <dbReference type="NCBI Taxonomy" id="94023"/>
    <lineage>
        <taxon>Eukaryota</taxon>
        <taxon>Fungi</taxon>
        <taxon>Fungi incertae sedis</taxon>
        <taxon>Mucoromycota</taxon>
        <taxon>Glomeromycotina</taxon>
        <taxon>Glomeromycetes</taxon>
        <taxon>Diversisporales</taxon>
        <taxon>Acaulosporaceae</taxon>
        <taxon>Acaulospora</taxon>
    </lineage>
</organism>
<dbReference type="EMBL" id="CAJVPV010027417">
    <property type="protein sequence ID" value="CAG8734039.1"/>
    <property type="molecule type" value="Genomic_DNA"/>
</dbReference>
<comment type="caution">
    <text evidence="1">The sequence shown here is derived from an EMBL/GenBank/DDBJ whole genome shotgun (WGS) entry which is preliminary data.</text>
</comment>